<evidence type="ECO:0000313" key="1">
    <source>
        <dbReference type="EMBL" id="MDR7348448.1"/>
    </source>
</evidence>
<name>A0ABU2B4C0_9MICC</name>
<accession>A0ABU2B4C0</accession>
<reference evidence="1 2" key="1">
    <citation type="submission" date="2023-07" db="EMBL/GenBank/DDBJ databases">
        <title>Sequencing the genomes of 1000 actinobacteria strains.</title>
        <authorList>
            <person name="Klenk H.-P."/>
        </authorList>
    </citation>
    <scope>NUCLEOTIDE SEQUENCE [LARGE SCALE GENOMIC DNA]</scope>
    <source>
        <strain evidence="1 2">DSM 22966</strain>
    </source>
</reference>
<dbReference type="EMBL" id="JAVDYJ010000001">
    <property type="protein sequence ID" value="MDR7348448.1"/>
    <property type="molecule type" value="Genomic_DNA"/>
</dbReference>
<gene>
    <name evidence="1" type="ORF">J2S62_002705</name>
</gene>
<dbReference type="Proteomes" id="UP001183794">
    <property type="component" value="Unassembled WGS sequence"/>
</dbReference>
<comment type="caution">
    <text evidence="1">The sequence shown here is derived from an EMBL/GenBank/DDBJ whole genome shotgun (WGS) entry which is preliminary data.</text>
</comment>
<organism evidence="1 2">
    <name type="scientific">Enteractinococcus fodinae</name>
    <dbReference type="NCBI Taxonomy" id="684663"/>
    <lineage>
        <taxon>Bacteria</taxon>
        <taxon>Bacillati</taxon>
        <taxon>Actinomycetota</taxon>
        <taxon>Actinomycetes</taxon>
        <taxon>Micrococcales</taxon>
        <taxon>Micrococcaceae</taxon>
    </lineage>
</organism>
<sequence>MRASLPIQPALFAERPYGSLPSRALLKNEFTSMHYGLLGPNIHA</sequence>
<proteinExistence type="predicted"/>
<protein>
    <submittedName>
        <fullName evidence="1">Uncharacterized protein</fullName>
    </submittedName>
</protein>
<evidence type="ECO:0000313" key="2">
    <source>
        <dbReference type="Proteomes" id="UP001183794"/>
    </source>
</evidence>
<keyword evidence="2" id="KW-1185">Reference proteome</keyword>